<dbReference type="GO" id="GO:0046982">
    <property type="term" value="F:protein heterodimerization activity"/>
    <property type="evidence" value="ECO:0007669"/>
    <property type="project" value="InterPro"/>
</dbReference>
<keyword evidence="2" id="KW-1185">Reference proteome</keyword>
<organism evidence="1 2">
    <name type="scientific">[Candida] railenensis</name>
    <dbReference type="NCBI Taxonomy" id="45579"/>
    <lineage>
        <taxon>Eukaryota</taxon>
        <taxon>Fungi</taxon>
        <taxon>Dikarya</taxon>
        <taxon>Ascomycota</taxon>
        <taxon>Saccharomycotina</taxon>
        <taxon>Pichiomycetes</taxon>
        <taxon>Debaryomycetaceae</taxon>
        <taxon>Kurtzmaniella</taxon>
    </lineage>
</organism>
<comment type="caution">
    <text evidence="1">The sequence shown here is derived from an EMBL/GenBank/DDBJ whole genome shotgun (WGS) entry which is preliminary data.</text>
</comment>
<gene>
    <name evidence="1" type="ORF">CLIB1423_01S02762</name>
</gene>
<dbReference type="InterPro" id="IPR009072">
    <property type="entry name" value="Histone-fold"/>
</dbReference>
<accession>A0A9P0VVA8</accession>
<proteinExistence type="predicted"/>
<dbReference type="EMBL" id="CAKXYY010000001">
    <property type="protein sequence ID" value="CAH2350113.1"/>
    <property type="molecule type" value="Genomic_DNA"/>
</dbReference>
<dbReference type="Gene3D" id="1.10.20.10">
    <property type="entry name" value="Histone, subunit A"/>
    <property type="match status" value="1"/>
</dbReference>
<evidence type="ECO:0000313" key="1">
    <source>
        <dbReference type="EMBL" id="CAH2350113.1"/>
    </source>
</evidence>
<dbReference type="AlphaFoldDB" id="A0A9P0VVA8"/>
<sequence>MANKSATSRNKFKKVLSSKTPYSFKNDGSDVLLYLTYIKFLNSLQSRVDELKEEAGSPENLAIFYKQAASEVLPKFRG</sequence>
<dbReference type="Proteomes" id="UP000837801">
    <property type="component" value="Unassembled WGS sequence"/>
</dbReference>
<protein>
    <submittedName>
        <fullName evidence="1">Uncharacterized protein</fullName>
    </submittedName>
</protein>
<dbReference type="OrthoDB" id="4023651at2759"/>
<reference evidence="1" key="1">
    <citation type="submission" date="2022-03" db="EMBL/GenBank/DDBJ databases">
        <authorList>
            <person name="Legras J.-L."/>
            <person name="Devillers H."/>
            <person name="Grondin C."/>
        </authorList>
    </citation>
    <scope>NUCLEOTIDE SEQUENCE</scope>
    <source>
        <strain evidence="1">CLIB 1423</strain>
    </source>
</reference>
<name>A0A9P0VVA8_9ASCO</name>
<evidence type="ECO:0000313" key="2">
    <source>
        <dbReference type="Proteomes" id="UP000837801"/>
    </source>
</evidence>